<gene>
    <name evidence="1" type="ORF">BOTCAL_0054g00030</name>
</gene>
<dbReference type="EMBL" id="PHWZ01000054">
    <property type="protein sequence ID" value="TEY77475.1"/>
    <property type="molecule type" value="Genomic_DNA"/>
</dbReference>
<organism evidence="1 2">
    <name type="scientific">Botryotinia calthae</name>
    <dbReference type="NCBI Taxonomy" id="38488"/>
    <lineage>
        <taxon>Eukaryota</taxon>
        <taxon>Fungi</taxon>
        <taxon>Dikarya</taxon>
        <taxon>Ascomycota</taxon>
        <taxon>Pezizomycotina</taxon>
        <taxon>Leotiomycetes</taxon>
        <taxon>Helotiales</taxon>
        <taxon>Sclerotiniaceae</taxon>
        <taxon>Botryotinia</taxon>
    </lineage>
</organism>
<reference evidence="1 2" key="1">
    <citation type="submission" date="2017-11" db="EMBL/GenBank/DDBJ databases">
        <title>Comparative genomics of Botrytis spp.</title>
        <authorList>
            <person name="Valero-Jimenez C.A."/>
            <person name="Tapia P."/>
            <person name="Veloso J."/>
            <person name="Silva-Moreno E."/>
            <person name="Staats M."/>
            <person name="Valdes J.H."/>
            <person name="Van Kan J.A.L."/>
        </authorList>
    </citation>
    <scope>NUCLEOTIDE SEQUENCE [LARGE SCALE GENOMIC DNA]</scope>
    <source>
        <strain evidence="1 2">MUCL2830</strain>
    </source>
</reference>
<comment type="caution">
    <text evidence="1">The sequence shown here is derived from an EMBL/GenBank/DDBJ whole genome shotgun (WGS) entry which is preliminary data.</text>
</comment>
<protein>
    <submittedName>
        <fullName evidence="1">Uncharacterized protein</fullName>
    </submittedName>
</protein>
<name>A0A4Y8DAH8_9HELO</name>
<evidence type="ECO:0000313" key="1">
    <source>
        <dbReference type="EMBL" id="TEY77475.1"/>
    </source>
</evidence>
<sequence>MEQESEASSRQRIVVAEREASTGIEGLASKVDRDPFPILASVRIFQQRTWDYFQRQRSTVMPKVRVGKGDSFRPLSSDIGMQAHVLVPRVLLGLDELNDPYPLSRKNFTHFEHCTKSVPQFQVTV</sequence>
<dbReference type="Proteomes" id="UP000297299">
    <property type="component" value="Unassembled WGS sequence"/>
</dbReference>
<dbReference type="AlphaFoldDB" id="A0A4Y8DAH8"/>
<evidence type="ECO:0000313" key="2">
    <source>
        <dbReference type="Proteomes" id="UP000297299"/>
    </source>
</evidence>
<keyword evidence="2" id="KW-1185">Reference proteome</keyword>
<proteinExistence type="predicted"/>
<accession>A0A4Y8DAH8</accession>